<dbReference type="RefSeq" id="WP_016892642.1">
    <property type="nucleotide sequence ID" value="NZ_CSWP01000010.1"/>
</dbReference>
<organism evidence="2 3">
    <name type="scientific">Mycobacteroides abscessus</name>
    <dbReference type="NCBI Taxonomy" id="36809"/>
    <lineage>
        <taxon>Bacteria</taxon>
        <taxon>Bacillati</taxon>
        <taxon>Actinomycetota</taxon>
        <taxon>Actinomycetes</taxon>
        <taxon>Mycobacteriales</taxon>
        <taxon>Mycobacteriaceae</taxon>
        <taxon>Mycobacteroides</taxon>
    </lineage>
</organism>
<dbReference type="Proteomes" id="UP000045782">
    <property type="component" value="Unassembled WGS sequence"/>
</dbReference>
<protein>
    <submittedName>
        <fullName evidence="2">Alanine racemase</fullName>
    </submittedName>
</protein>
<accession>A0A0U0ZTS0</accession>
<dbReference type="AlphaFoldDB" id="A0A0U0ZTS0"/>
<dbReference type="GO" id="GO:0036088">
    <property type="term" value="P:D-serine catabolic process"/>
    <property type="evidence" value="ECO:0007669"/>
    <property type="project" value="TreeGrafter"/>
</dbReference>
<dbReference type="Gene3D" id="3.20.20.10">
    <property type="entry name" value="Alanine racemase"/>
    <property type="match status" value="1"/>
</dbReference>
<reference evidence="2 3" key="1">
    <citation type="submission" date="2015-03" db="EMBL/GenBank/DDBJ databases">
        <authorList>
            <person name="Murphy D."/>
        </authorList>
    </citation>
    <scope>NUCLEOTIDE SEQUENCE [LARGE SCALE GENOMIC DNA]</scope>
    <source>
        <strain evidence="2 3">PAP088</strain>
    </source>
</reference>
<feature type="domain" description="Alanine racemase N-terminal" evidence="1">
    <location>
        <begin position="20"/>
        <end position="188"/>
    </location>
</feature>
<dbReference type="PANTHER" id="PTHR28004">
    <property type="entry name" value="ZGC:162816-RELATED"/>
    <property type="match status" value="1"/>
</dbReference>
<dbReference type="SUPFAM" id="SSF51419">
    <property type="entry name" value="PLP-binding barrel"/>
    <property type="match status" value="1"/>
</dbReference>
<sequence length="395" mass="41010">MSVRRLAEALRGAPAPLAAVDMDAARTNAATLVDAASGLPIRVASKSIRSTALIRKFLEIPGFQGVLAFTPAEAVHLGDAGVDDVLIAYPSVDRGALATAARHRSVIRPLIDSADHVRLLAEIARETNAPIPVCLDIDAGWRPLGGPVHLGPKRSPVRTPEQAAALTDLVCATPGLRLAAVMAYDGQIAGVGDIVPGNPWYQLAVRGMQASSLRELGERLPRVLEAVTARLCAAGAPPLELVNSGGTGSLARIAGLGFATELAAGSGFFAPALFDHYRSLHLEPAAAFALPVVRKPAPGLATVLGGGYIASGPAGASRVPVPSWPPDLSFEASEGAGEVQTPLRGARALRIGDAVWFRHAKAGELCEHFTELQLVEGGQHAGSVSTYRGEGMMFL</sequence>
<gene>
    <name evidence="2" type="ORF">ERS075579_04346</name>
</gene>
<dbReference type="GO" id="GO:0008721">
    <property type="term" value="F:D-serine ammonia-lyase activity"/>
    <property type="evidence" value="ECO:0007669"/>
    <property type="project" value="TreeGrafter"/>
</dbReference>
<proteinExistence type="predicted"/>
<dbReference type="InterPro" id="IPR001608">
    <property type="entry name" value="Ala_racemase_N"/>
</dbReference>
<dbReference type="PANTHER" id="PTHR28004:SF2">
    <property type="entry name" value="D-SERINE DEHYDRATASE"/>
    <property type="match status" value="1"/>
</dbReference>
<evidence type="ECO:0000259" key="1">
    <source>
        <dbReference type="Pfam" id="PF01168"/>
    </source>
</evidence>
<dbReference type="Pfam" id="PF01168">
    <property type="entry name" value="Ala_racemase_N"/>
    <property type="match status" value="1"/>
</dbReference>
<evidence type="ECO:0000313" key="3">
    <source>
        <dbReference type="Proteomes" id="UP000045782"/>
    </source>
</evidence>
<dbReference type="EMBL" id="CSWP01000010">
    <property type="protein sequence ID" value="CPV68045.1"/>
    <property type="molecule type" value="Genomic_DNA"/>
</dbReference>
<dbReference type="InterPro" id="IPR051466">
    <property type="entry name" value="D-amino_acid_metab_enzyme"/>
</dbReference>
<name>A0A0U0ZTS0_9MYCO</name>
<evidence type="ECO:0000313" key="2">
    <source>
        <dbReference type="EMBL" id="CPV68045.1"/>
    </source>
</evidence>
<dbReference type="CDD" id="cd06813">
    <property type="entry name" value="PLPDE_III_DSD_D-TA_like_2"/>
    <property type="match status" value="1"/>
</dbReference>
<dbReference type="InterPro" id="IPR029066">
    <property type="entry name" value="PLP-binding_barrel"/>
</dbReference>